<evidence type="ECO:0000313" key="4">
    <source>
        <dbReference type="EMBL" id="CAJ0809381.1"/>
    </source>
</evidence>
<keyword evidence="2" id="KW-1003">Cell membrane</keyword>
<dbReference type="CDD" id="cd01130">
    <property type="entry name" value="VirB11-like_ATPase"/>
    <property type="match status" value="1"/>
</dbReference>
<keyword evidence="2" id="KW-0547">Nucleotide-binding</keyword>
<keyword evidence="2" id="KW-0067">ATP-binding</keyword>
<dbReference type="NCBIfam" id="TIGR02788">
    <property type="entry name" value="VirB11"/>
    <property type="match status" value="1"/>
</dbReference>
<protein>
    <recommendedName>
        <fullName evidence="2">Type IV secretion system protein</fullName>
    </recommendedName>
</protein>
<keyword evidence="2" id="KW-0997">Cell inner membrane</keyword>
<organism evidence="4 5">
    <name type="scientific">Ralstonia psammae</name>
    <dbReference type="NCBI Taxonomy" id="3058598"/>
    <lineage>
        <taxon>Bacteria</taxon>
        <taxon>Pseudomonadati</taxon>
        <taxon>Pseudomonadota</taxon>
        <taxon>Betaproteobacteria</taxon>
        <taxon>Burkholderiales</taxon>
        <taxon>Burkholderiaceae</taxon>
        <taxon>Ralstonia</taxon>
    </lineage>
</organism>
<dbReference type="SUPFAM" id="SSF52540">
    <property type="entry name" value="P-loop containing nucleoside triphosphate hydrolases"/>
    <property type="match status" value="1"/>
</dbReference>
<dbReference type="Proteomes" id="UP001189813">
    <property type="component" value="Unassembled WGS sequence"/>
</dbReference>
<dbReference type="EMBL" id="CATZBU010000027">
    <property type="protein sequence ID" value="CAJ0809381.1"/>
    <property type="molecule type" value="Genomic_DNA"/>
</dbReference>
<dbReference type="RefSeq" id="WP_316669583.1">
    <property type="nucleotide sequence ID" value="NZ_CATZBU010000027.1"/>
</dbReference>
<dbReference type="PANTHER" id="PTHR30486:SF6">
    <property type="entry name" value="TYPE IV PILUS RETRACTATION ATPASE PILT"/>
    <property type="match status" value="1"/>
</dbReference>
<dbReference type="InterPro" id="IPR014155">
    <property type="entry name" value="VirB11"/>
</dbReference>
<accession>A0ABM9JZI6</accession>
<keyword evidence="2" id="KW-0472">Membrane</keyword>
<evidence type="ECO:0000256" key="2">
    <source>
        <dbReference type="RuleBase" id="RU366071"/>
    </source>
</evidence>
<keyword evidence="5" id="KW-1185">Reference proteome</keyword>
<dbReference type="InterPro" id="IPR001482">
    <property type="entry name" value="T2SS/T4SS_dom"/>
</dbReference>
<dbReference type="Pfam" id="PF00437">
    <property type="entry name" value="T2SSE"/>
    <property type="match status" value="1"/>
</dbReference>
<evidence type="ECO:0000259" key="3">
    <source>
        <dbReference type="Pfam" id="PF00437"/>
    </source>
</evidence>
<comment type="similarity">
    <text evidence="1 2">Belongs to the GSP E family.</text>
</comment>
<dbReference type="InterPro" id="IPR050921">
    <property type="entry name" value="T4SS_GSP_E_ATPase"/>
</dbReference>
<evidence type="ECO:0000313" key="5">
    <source>
        <dbReference type="Proteomes" id="UP001189813"/>
    </source>
</evidence>
<sequence>MRFELNDSVLSIAGALAEDASVAQLLSPLMPFLSLADVTEVVLNEPRAVFVEQGGAWHRHVVEELDYEHCLSLAVAIAAYTHQDISQERPLLSATLPGGQRIQVVIPPACPPNQVSITIRLPSRLIKTLEAFEEEGLFQKVIWRSQPSYVQGNEALAELDPVDRELVDDLTHRRFCAFFDGAVRARKNIAIVGDTGSGKTTFMKTLCQSIPHEDRLVTIEDVREIFLPRHPNCVHLLYSKDGQGLANVTPASLIACTLRMRPDRVLLAELRGAEAFDFLKLLTTGHAGSLTSFHARSCALAMERFVLMAREHPQASRTEDETLGRLLYLAVDVIAHCVREGGRRYLSEVYFDPLRKLQGV</sequence>
<feature type="domain" description="Bacterial type II secretion system protein E" evidence="3">
    <location>
        <begin position="181"/>
        <end position="313"/>
    </location>
</feature>
<dbReference type="Gene3D" id="3.40.50.300">
    <property type="entry name" value="P-loop containing nucleotide triphosphate hydrolases"/>
    <property type="match status" value="1"/>
</dbReference>
<dbReference type="PANTHER" id="PTHR30486">
    <property type="entry name" value="TWITCHING MOTILITY PROTEIN PILT"/>
    <property type="match status" value="1"/>
</dbReference>
<dbReference type="InterPro" id="IPR027417">
    <property type="entry name" value="P-loop_NTPase"/>
</dbReference>
<proteinExistence type="inferred from homology"/>
<name>A0ABM9JZI6_9RALS</name>
<dbReference type="Gene3D" id="3.30.450.90">
    <property type="match status" value="1"/>
</dbReference>
<comment type="caution">
    <text evidence="4">The sequence shown here is derived from an EMBL/GenBank/DDBJ whole genome shotgun (WGS) entry which is preliminary data.</text>
</comment>
<comment type="function">
    <text evidence="2">Part of the Type IV secretion system.</text>
</comment>
<reference evidence="4 5" key="1">
    <citation type="submission" date="2023-07" db="EMBL/GenBank/DDBJ databases">
        <authorList>
            <person name="Peeters C."/>
        </authorList>
    </citation>
    <scope>NUCLEOTIDE SEQUENCE [LARGE SCALE GENOMIC DNA]</scope>
    <source>
        <strain evidence="4 5">LMG 19083</strain>
    </source>
</reference>
<evidence type="ECO:0000256" key="1">
    <source>
        <dbReference type="ARBA" id="ARBA00006611"/>
    </source>
</evidence>
<comment type="subcellular location">
    <subcellularLocation>
        <location evidence="2">Cell inner membrane</location>
        <topology evidence="2">Peripheral membrane protein</topology>
        <orientation evidence="2">Cytoplasmic side</orientation>
    </subcellularLocation>
</comment>
<gene>
    <name evidence="4" type="ORF">LMG19083_04919</name>
</gene>